<dbReference type="GO" id="GO:0006508">
    <property type="term" value="P:proteolysis"/>
    <property type="evidence" value="ECO:0007669"/>
    <property type="project" value="UniProtKB-KW"/>
</dbReference>
<dbReference type="GO" id="GO:0008233">
    <property type="term" value="F:peptidase activity"/>
    <property type="evidence" value="ECO:0007669"/>
    <property type="project" value="UniProtKB-KW"/>
</dbReference>
<dbReference type="SMART" id="SM00460">
    <property type="entry name" value="TGc"/>
    <property type="match status" value="1"/>
</dbReference>
<reference evidence="2 3" key="1">
    <citation type="submission" date="2020-08" db="EMBL/GenBank/DDBJ databases">
        <title>Genomic Encyclopedia of Type Strains, Phase III (KMG-III): the genomes of soil and plant-associated and newly described type strains.</title>
        <authorList>
            <person name="Whitman W."/>
        </authorList>
    </citation>
    <scope>NUCLEOTIDE SEQUENCE [LARGE SCALE GENOMIC DNA]</scope>
    <source>
        <strain evidence="2 3">CECT 8075</strain>
    </source>
</reference>
<keyword evidence="3" id="KW-1185">Reference proteome</keyword>
<protein>
    <submittedName>
        <fullName evidence="2">Transglutaminase-like putative cysteine protease</fullName>
    </submittedName>
</protein>
<dbReference type="Gene3D" id="3.10.620.30">
    <property type="match status" value="1"/>
</dbReference>
<dbReference type="Proteomes" id="UP000536179">
    <property type="component" value="Unassembled WGS sequence"/>
</dbReference>
<comment type="caution">
    <text evidence="2">The sequence shown here is derived from an EMBL/GenBank/DDBJ whole genome shotgun (WGS) entry which is preliminary data.</text>
</comment>
<dbReference type="PANTHER" id="PTHR33490">
    <property type="entry name" value="BLR5614 PROTEIN-RELATED"/>
    <property type="match status" value="1"/>
</dbReference>
<keyword evidence="2" id="KW-0378">Hydrolase</keyword>
<dbReference type="AlphaFoldDB" id="A0A7W5H7V4"/>
<dbReference type="EMBL" id="JACHXU010000015">
    <property type="protein sequence ID" value="MBB3208356.1"/>
    <property type="molecule type" value="Genomic_DNA"/>
</dbReference>
<name>A0A7W5H7V4_9BACT</name>
<evidence type="ECO:0000313" key="2">
    <source>
        <dbReference type="EMBL" id="MBB3208356.1"/>
    </source>
</evidence>
<dbReference type="InterPro" id="IPR002931">
    <property type="entry name" value="Transglutaminase-like"/>
</dbReference>
<feature type="domain" description="Transglutaminase-like" evidence="1">
    <location>
        <begin position="477"/>
        <end position="549"/>
    </location>
</feature>
<evidence type="ECO:0000313" key="3">
    <source>
        <dbReference type="Proteomes" id="UP000536179"/>
    </source>
</evidence>
<gene>
    <name evidence="2" type="ORF">FHS27_004184</name>
</gene>
<accession>A0A7W5H7V4</accession>
<dbReference type="InterPro" id="IPR038765">
    <property type="entry name" value="Papain-like_cys_pep_sf"/>
</dbReference>
<dbReference type="Pfam" id="PF01841">
    <property type="entry name" value="Transglut_core"/>
    <property type="match status" value="1"/>
</dbReference>
<sequence>MVTETNDLLDAVRMRASRWGCGVLTGLVVGLMLCGCDLPDRHDIAMFRKPAVWEVEPPRDPTNDVNVQPASLVPENSNATAPRADWQFWYLHHVDPDGVIGGGVMQSQRTDSGQIKLELSERTLEKFGGSDGASPDASWQFNAIACLHSNEQVFWHSDDGQLSRIECRVRRGPLQTSKYIEISGDEVRFDVDHLTSQSKKRVIHHGALGGPLAVYQSLLGNPLRPREVRESKVLLPIQETLATLQIRGRSDALAKRMTEQGLVLDSLHEAVAMVSIDEVRRRERYYWYDDDGVVQATNITGESRFTYRCDEDQYRERVQGLLQDIYPISIEVPGKPIPPGQIRQLALNIEFKPQREVSSEASEAPPISKASQLIAAPRQYVQDIDETHQRVITANRPVSAKKLAGRFDVYNTRSFAADSAVTQLVDFRSAGVRKVLNVATSMTGMSDQEKAIELNRTVHSLLSFDPLSVGLRSASAVAGANIADSTEHAILLIAMLRAKGVPARMCLGMRYLPRKVQPDVASPETNRFVYHAWVIAKAEDDWISLDATTGAETAADCIALAIDDLSNIDTKTFVNRYLSILKSMSMSVSAAVVEKAD</sequence>
<dbReference type="SUPFAM" id="SSF54001">
    <property type="entry name" value="Cysteine proteinases"/>
    <property type="match status" value="1"/>
</dbReference>
<organism evidence="2 3">
    <name type="scientific">Aporhodopirellula rubra</name>
    <dbReference type="NCBI Taxonomy" id="980271"/>
    <lineage>
        <taxon>Bacteria</taxon>
        <taxon>Pseudomonadati</taxon>
        <taxon>Planctomycetota</taxon>
        <taxon>Planctomycetia</taxon>
        <taxon>Pirellulales</taxon>
        <taxon>Pirellulaceae</taxon>
        <taxon>Aporhodopirellula</taxon>
    </lineage>
</organism>
<keyword evidence="2" id="KW-0645">Protease</keyword>
<evidence type="ECO:0000259" key="1">
    <source>
        <dbReference type="SMART" id="SM00460"/>
    </source>
</evidence>
<proteinExistence type="predicted"/>
<dbReference type="RefSeq" id="WP_184306565.1">
    <property type="nucleotide sequence ID" value="NZ_JACHXU010000015.1"/>
</dbReference>